<sequence length="226" mass="25068">MTHDPVDDTVLNFDDTLFGIRPNPSYRDLMRIDKFVEDLGYRMPMLDRGYSLEEVKEKLRTEGPSAFLNLMWVQEDISPKAPPNEAWMFVAKRLAKLGPSNDLIIIDPYLFPKTPSLGVEGYAKYLAELISPVLTPVATVTSVVNKVTSEDVMKAVQAELAVLKPGVSWSVKKTEHFHDRFWITDRSKGVVVGASLNGLGSRVFFIDALKAADVGSVVGELRALGL</sequence>
<name>A0ABS4YZM8_9MICC</name>
<protein>
    <submittedName>
        <fullName evidence="1">Uncharacterized protein</fullName>
    </submittedName>
</protein>
<keyword evidence="2" id="KW-1185">Reference proteome</keyword>
<reference evidence="1 2" key="1">
    <citation type="submission" date="2021-03" db="EMBL/GenBank/DDBJ databases">
        <title>Sequencing the genomes of 1000 actinobacteria strains.</title>
        <authorList>
            <person name="Klenk H.-P."/>
        </authorList>
    </citation>
    <scope>NUCLEOTIDE SEQUENCE [LARGE SCALE GENOMIC DNA]</scope>
    <source>
        <strain evidence="1 2">DSM 16005</strain>
    </source>
</reference>
<dbReference type="EMBL" id="JAGIOI010000001">
    <property type="protein sequence ID" value="MBP2414249.1"/>
    <property type="molecule type" value="Genomic_DNA"/>
</dbReference>
<organism evidence="1 2">
    <name type="scientific">Arthrobacter stackebrandtii</name>
    <dbReference type="NCBI Taxonomy" id="272161"/>
    <lineage>
        <taxon>Bacteria</taxon>
        <taxon>Bacillati</taxon>
        <taxon>Actinomycetota</taxon>
        <taxon>Actinomycetes</taxon>
        <taxon>Micrococcales</taxon>
        <taxon>Micrococcaceae</taxon>
        <taxon>Arthrobacter</taxon>
    </lineage>
</organism>
<evidence type="ECO:0000313" key="1">
    <source>
        <dbReference type="EMBL" id="MBP2414249.1"/>
    </source>
</evidence>
<comment type="caution">
    <text evidence="1">The sequence shown here is derived from an EMBL/GenBank/DDBJ whole genome shotgun (WGS) entry which is preliminary data.</text>
</comment>
<evidence type="ECO:0000313" key="2">
    <source>
        <dbReference type="Proteomes" id="UP000711614"/>
    </source>
</evidence>
<dbReference type="Proteomes" id="UP000711614">
    <property type="component" value="Unassembled WGS sequence"/>
</dbReference>
<proteinExistence type="predicted"/>
<gene>
    <name evidence="1" type="ORF">JOF48_003048</name>
</gene>
<dbReference type="RefSeq" id="WP_209681986.1">
    <property type="nucleotide sequence ID" value="NZ_JAGIOI010000001.1"/>
</dbReference>
<accession>A0ABS4YZM8</accession>